<dbReference type="RefSeq" id="WP_238303475.1">
    <property type="nucleotide sequence ID" value="NZ_BPQM01000063.1"/>
</dbReference>
<proteinExistence type="predicted"/>
<evidence type="ECO:0000313" key="2">
    <source>
        <dbReference type="Proteomes" id="UP001055108"/>
    </source>
</evidence>
<evidence type="ECO:0000313" key="1">
    <source>
        <dbReference type="EMBL" id="GJD79490.1"/>
    </source>
</evidence>
<reference evidence="1" key="1">
    <citation type="journal article" date="2016" name="Front. Microbiol.">
        <title>Genome Sequence of the Piezophilic, Mesophilic Sulfate-Reducing Bacterium Desulfovibrio indicus J2T.</title>
        <authorList>
            <person name="Cao J."/>
            <person name="Maignien L."/>
            <person name="Shao Z."/>
            <person name="Alain K."/>
            <person name="Jebbar M."/>
        </authorList>
    </citation>
    <scope>NUCLEOTIDE SEQUENCE</scope>
    <source>
        <strain evidence="1">NBRC 103626</strain>
    </source>
</reference>
<name>A0AA37HPZ8_9HYPH</name>
<comment type="caution">
    <text evidence="1">The sequence shown here is derived from an EMBL/GenBank/DDBJ whole genome shotgun (WGS) entry which is preliminary data.</text>
</comment>
<accession>A0AA37HPZ8</accession>
<protein>
    <recommendedName>
        <fullName evidence="3">DUF2946 domain-containing protein</fullName>
    </recommendedName>
</protein>
<evidence type="ECO:0008006" key="3">
    <source>
        <dbReference type="Google" id="ProtNLM"/>
    </source>
</evidence>
<organism evidence="1 2">
    <name type="scientific">Methylobacterium gregans</name>
    <dbReference type="NCBI Taxonomy" id="374424"/>
    <lineage>
        <taxon>Bacteria</taxon>
        <taxon>Pseudomonadati</taxon>
        <taxon>Pseudomonadota</taxon>
        <taxon>Alphaproteobacteria</taxon>
        <taxon>Hyphomicrobiales</taxon>
        <taxon>Methylobacteriaceae</taxon>
        <taxon>Methylobacterium</taxon>
    </lineage>
</organism>
<dbReference type="EMBL" id="BPQM01000063">
    <property type="protein sequence ID" value="GJD79490.1"/>
    <property type="molecule type" value="Genomic_DNA"/>
</dbReference>
<dbReference type="AlphaFoldDB" id="A0AA37HPZ8"/>
<sequence>MPTIRPLWRALLAVFLTVTLAAVPVVGVEHAHAAPAEVGRIAPAHPDLVPEQVGDLAVPAERTGDDAAAGPCGACCCHASLARWDFPALSVSRTCGRTLDGIRAIAFDSVISEALPEPPRTFA</sequence>
<gene>
    <name evidence="1" type="ORF">NBEOAGPD_2717</name>
</gene>
<dbReference type="Proteomes" id="UP001055108">
    <property type="component" value="Unassembled WGS sequence"/>
</dbReference>
<keyword evidence="2" id="KW-1185">Reference proteome</keyword>
<reference evidence="1" key="2">
    <citation type="submission" date="2021-08" db="EMBL/GenBank/DDBJ databases">
        <authorList>
            <person name="Tani A."/>
            <person name="Ola A."/>
            <person name="Ogura Y."/>
            <person name="Katsura K."/>
            <person name="Hayashi T."/>
        </authorList>
    </citation>
    <scope>NUCLEOTIDE SEQUENCE</scope>
    <source>
        <strain evidence="1">NBRC 103626</strain>
    </source>
</reference>